<dbReference type="EMBL" id="JARKIE010000330">
    <property type="protein sequence ID" value="KAJ7653800.1"/>
    <property type="molecule type" value="Genomic_DNA"/>
</dbReference>
<accession>A0AAD7CMT0</accession>
<proteinExistence type="predicted"/>
<feature type="non-terminal residue" evidence="2">
    <location>
        <position position="1"/>
    </location>
</feature>
<comment type="caution">
    <text evidence="2">The sequence shown here is derived from an EMBL/GenBank/DDBJ whole genome shotgun (WGS) entry which is preliminary data.</text>
</comment>
<keyword evidence="3" id="KW-1185">Reference proteome</keyword>
<dbReference type="Pfam" id="PF20209">
    <property type="entry name" value="DUF6570"/>
    <property type="match status" value="1"/>
</dbReference>
<protein>
    <recommendedName>
        <fullName evidence="1">DUF6570 domain-containing protein</fullName>
    </recommendedName>
</protein>
<reference evidence="2" key="1">
    <citation type="submission" date="2023-03" db="EMBL/GenBank/DDBJ databases">
        <title>Massive genome expansion in bonnet fungi (Mycena s.s.) driven by repeated elements and novel gene families across ecological guilds.</title>
        <authorList>
            <consortium name="Lawrence Berkeley National Laboratory"/>
            <person name="Harder C.B."/>
            <person name="Miyauchi S."/>
            <person name="Viragh M."/>
            <person name="Kuo A."/>
            <person name="Thoen E."/>
            <person name="Andreopoulos B."/>
            <person name="Lu D."/>
            <person name="Skrede I."/>
            <person name="Drula E."/>
            <person name="Henrissat B."/>
            <person name="Morin E."/>
            <person name="Kohler A."/>
            <person name="Barry K."/>
            <person name="LaButti K."/>
            <person name="Morin E."/>
            <person name="Salamov A."/>
            <person name="Lipzen A."/>
            <person name="Mereny Z."/>
            <person name="Hegedus B."/>
            <person name="Baldrian P."/>
            <person name="Stursova M."/>
            <person name="Weitz H."/>
            <person name="Taylor A."/>
            <person name="Grigoriev I.V."/>
            <person name="Nagy L.G."/>
            <person name="Martin F."/>
            <person name="Kauserud H."/>
        </authorList>
    </citation>
    <scope>NUCLEOTIDE SEQUENCE</scope>
    <source>
        <strain evidence="2">CBHHK067</strain>
    </source>
</reference>
<dbReference type="InterPro" id="IPR046700">
    <property type="entry name" value="DUF6570"/>
</dbReference>
<evidence type="ECO:0000313" key="3">
    <source>
        <dbReference type="Proteomes" id="UP001221757"/>
    </source>
</evidence>
<evidence type="ECO:0000259" key="1">
    <source>
        <dbReference type="Pfam" id="PF20209"/>
    </source>
</evidence>
<gene>
    <name evidence="2" type="ORF">B0H17DRAFT_903618</name>
</gene>
<name>A0AAD7CMT0_MYCRO</name>
<feature type="non-terminal residue" evidence="2">
    <location>
        <position position="208"/>
    </location>
</feature>
<organism evidence="2 3">
    <name type="scientific">Mycena rosella</name>
    <name type="common">Pink bonnet</name>
    <name type="synonym">Agaricus rosellus</name>
    <dbReference type="NCBI Taxonomy" id="1033263"/>
    <lineage>
        <taxon>Eukaryota</taxon>
        <taxon>Fungi</taxon>
        <taxon>Dikarya</taxon>
        <taxon>Basidiomycota</taxon>
        <taxon>Agaricomycotina</taxon>
        <taxon>Agaricomycetes</taxon>
        <taxon>Agaricomycetidae</taxon>
        <taxon>Agaricales</taxon>
        <taxon>Marasmiineae</taxon>
        <taxon>Mycenaceae</taxon>
        <taxon>Mycena</taxon>
    </lineage>
</organism>
<dbReference type="AlphaFoldDB" id="A0AAD7CMT0"/>
<dbReference type="Proteomes" id="UP001221757">
    <property type="component" value="Unassembled WGS sequence"/>
</dbReference>
<evidence type="ECO:0000313" key="2">
    <source>
        <dbReference type="EMBL" id="KAJ7653800.1"/>
    </source>
</evidence>
<sequence length="208" mass="22941">PSKLADVLPPSIDEIVSPVCVLFVGSSPPMAEWLCEHAKSLAVHATRIGVALQWLKLHKPLYKDIKLNESCLQRLEADPVLPFSIENIHPNTANEAATSRYDSSPRPDSNDITPTELTATIPFQNVVIADVDCHASSNELWAAALCHVKKKGDGYVQIPHGRDTANEFKKDGLLVPVIYPTLFPYGMGGPEDVKHPIALSLKWHFRHL</sequence>
<feature type="domain" description="DUF6570" evidence="1">
    <location>
        <begin position="3"/>
        <end position="73"/>
    </location>
</feature>